<evidence type="ECO:0000313" key="2">
    <source>
        <dbReference type="Proteomes" id="UP001428341"/>
    </source>
</evidence>
<keyword evidence="2" id="KW-1185">Reference proteome</keyword>
<dbReference type="InterPro" id="IPR038090">
    <property type="entry name" value="Cdt1_C_WH_dom_sf"/>
</dbReference>
<organism evidence="1 2">
    <name type="scientific">Citrus x changshan-huyou</name>
    <dbReference type="NCBI Taxonomy" id="2935761"/>
    <lineage>
        <taxon>Eukaryota</taxon>
        <taxon>Viridiplantae</taxon>
        <taxon>Streptophyta</taxon>
        <taxon>Embryophyta</taxon>
        <taxon>Tracheophyta</taxon>
        <taxon>Spermatophyta</taxon>
        <taxon>Magnoliopsida</taxon>
        <taxon>eudicotyledons</taxon>
        <taxon>Gunneridae</taxon>
        <taxon>Pentapetalae</taxon>
        <taxon>rosids</taxon>
        <taxon>malvids</taxon>
        <taxon>Sapindales</taxon>
        <taxon>Rutaceae</taxon>
        <taxon>Aurantioideae</taxon>
        <taxon>Citrus</taxon>
    </lineage>
</organism>
<comment type="caution">
    <text evidence="1">The sequence shown here is derived from an EMBL/GenBank/DDBJ whole genome shotgun (WGS) entry which is preliminary data.</text>
</comment>
<reference evidence="1 2" key="1">
    <citation type="submission" date="2024-05" db="EMBL/GenBank/DDBJ databases">
        <title>Haplotype-resolved chromosome-level genome assembly of Huyou (Citrus changshanensis).</title>
        <authorList>
            <person name="Miao C."/>
            <person name="Chen W."/>
            <person name="Wu Y."/>
            <person name="Wang L."/>
            <person name="Zhao S."/>
            <person name="Grierson D."/>
            <person name="Xu C."/>
            <person name="Chen K."/>
        </authorList>
    </citation>
    <scope>NUCLEOTIDE SEQUENCE [LARGE SCALE GENOMIC DNA]</scope>
    <source>
        <strain evidence="1">01-14</strain>
        <tissue evidence="1">Leaf</tissue>
    </source>
</reference>
<dbReference type="EMBL" id="JBCGBO010000005">
    <property type="protein sequence ID" value="KAK9201514.1"/>
    <property type="molecule type" value="Genomic_DNA"/>
</dbReference>
<name>A0AAP0QNU7_9ROSI</name>
<dbReference type="AlphaFoldDB" id="A0AAP0QNU7"/>
<gene>
    <name evidence="1" type="ORF">WN944_016718</name>
</gene>
<dbReference type="Gene3D" id="1.10.10.1420">
    <property type="entry name" value="DNA replication factor Cdt1, C-terminal WH domain"/>
    <property type="match status" value="1"/>
</dbReference>
<protein>
    <submittedName>
        <fullName evidence="1">Uncharacterized protein</fullName>
    </submittedName>
</protein>
<dbReference type="Proteomes" id="UP001428341">
    <property type="component" value="Unassembled WGS sequence"/>
</dbReference>
<proteinExistence type="predicted"/>
<sequence length="101" mass="11624">MKSSRPRMMNSTAYLKLFKSKLESVLKAICKEYGEGCCSLRFRQRSSGILFTGEVEDQMNSLLELVPEWASEKLSFCGNLLVRINKMTRPESIRVRLEEAK</sequence>
<accession>A0AAP0QNU7</accession>
<evidence type="ECO:0000313" key="1">
    <source>
        <dbReference type="EMBL" id="KAK9201514.1"/>
    </source>
</evidence>